<dbReference type="Proteomes" id="UP000027138">
    <property type="component" value="Unassembled WGS sequence"/>
</dbReference>
<dbReference type="EMBL" id="KK914708">
    <property type="protein sequence ID" value="KDP30097.1"/>
    <property type="molecule type" value="Genomic_DNA"/>
</dbReference>
<protein>
    <submittedName>
        <fullName evidence="1">Uncharacterized protein</fullName>
    </submittedName>
</protein>
<proteinExistence type="predicted"/>
<organism evidence="1 2">
    <name type="scientific">Jatropha curcas</name>
    <name type="common">Barbados nut</name>
    <dbReference type="NCBI Taxonomy" id="180498"/>
    <lineage>
        <taxon>Eukaryota</taxon>
        <taxon>Viridiplantae</taxon>
        <taxon>Streptophyta</taxon>
        <taxon>Embryophyta</taxon>
        <taxon>Tracheophyta</taxon>
        <taxon>Spermatophyta</taxon>
        <taxon>Magnoliopsida</taxon>
        <taxon>eudicotyledons</taxon>
        <taxon>Gunneridae</taxon>
        <taxon>Pentapetalae</taxon>
        <taxon>rosids</taxon>
        <taxon>fabids</taxon>
        <taxon>Malpighiales</taxon>
        <taxon>Euphorbiaceae</taxon>
        <taxon>Crotonoideae</taxon>
        <taxon>Jatropheae</taxon>
        <taxon>Jatropha</taxon>
    </lineage>
</organism>
<gene>
    <name evidence="1" type="ORF">JCGZ_18404</name>
</gene>
<reference evidence="1 2" key="1">
    <citation type="journal article" date="2014" name="PLoS ONE">
        <title>Global Analysis of Gene Expression Profiles in Physic Nut (Jatropha curcas L.) Seedlings Exposed to Salt Stress.</title>
        <authorList>
            <person name="Zhang L."/>
            <person name="Zhang C."/>
            <person name="Wu P."/>
            <person name="Chen Y."/>
            <person name="Li M."/>
            <person name="Jiang H."/>
            <person name="Wu G."/>
        </authorList>
    </citation>
    <scope>NUCLEOTIDE SEQUENCE [LARGE SCALE GENOMIC DNA]</scope>
    <source>
        <strain evidence="2">cv. GZQX0401</strain>
        <tissue evidence="1">Young leaves</tissue>
    </source>
</reference>
<name>A0A067K1S8_JATCU</name>
<dbReference type="AlphaFoldDB" id="A0A067K1S8"/>
<evidence type="ECO:0000313" key="1">
    <source>
        <dbReference type="EMBL" id="KDP30097.1"/>
    </source>
</evidence>
<evidence type="ECO:0000313" key="2">
    <source>
        <dbReference type="Proteomes" id="UP000027138"/>
    </source>
</evidence>
<keyword evidence="2" id="KW-1185">Reference proteome</keyword>
<accession>A0A067K1S8</accession>
<sequence length="69" mass="7765">MRITMAILGGWSRGSHVVEVGASGGRTTTYEVWCVVEHGDQERECRATLTREIDVRLWANTEMILDSAR</sequence>